<feature type="transmembrane region" description="Helical" evidence="1">
    <location>
        <begin position="114"/>
        <end position="141"/>
    </location>
</feature>
<dbReference type="RefSeq" id="WP_221023190.1">
    <property type="nucleotide sequence ID" value="NZ_JAIEZQ010000001.1"/>
</dbReference>
<evidence type="ECO:0000256" key="1">
    <source>
        <dbReference type="SAM" id="Phobius"/>
    </source>
</evidence>
<dbReference type="Proteomes" id="UP000754710">
    <property type="component" value="Unassembled WGS sequence"/>
</dbReference>
<evidence type="ECO:0000313" key="2">
    <source>
        <dbReference type="EMBL" id="MBY9073388.1"/>
    </source>
</evidence>
<feature type="transmembrane region" description="Helical" evidence="1">
    <location>
        <begin position="21"/>
        <end position="38"/>
    </location>
</feature>
<comment type="caution">
    <text evidence="2">The sequence shown here is derived from an EMBL/GenBank/DDBJ whole genome shotgun (WGS) entry which is preliminary data.</text>
</comment>
<name>A0ABS7RH38_9ACTN</name>
<feature type="transmembrane region" description="Helical" evidence="1">
    <location>
        <begin position="397"/>
        <end position="418"/>
    </location>
</feature>
<gene>
    <name evidence="2" type="ORF">K1X13_01015</name>
</gene>
<proteinExistence type="predicted"/>
<keyword evidence="1" id="KW-1133">Transmembrane helix</keyword>
<feature type="transmembrane region" description="Helical" evidence="1">
    <location>
        <begin position="344"/>
        <end position="366"/>
    </location>
</feature>
<feature type="transmembrane region" description="Helical" evidence="1">
    <location>
        <begin position="298"/>
        <end position="319"/>
    </location>
</feature>
<feature type="transmembrane region" description="Helical" evidence="1">
    <location>
        <begin position="430"/>
        <end position="455"/>
    </location>
</feature>
<organism evidence="2 3">
    <name type="scientific">Nocardioides jiangsuensis</name>
    <dbReference type="NCBI Taxonomy" id="2866161"/>
    <lineage>
        <taxon>Bacteria</taxon>
        <taxon>Bacillati</taxon>
        <taxon>Actinomycetota</taxon>
        <taxon>Actinomycetes</taxon>
        <taxon>Propionibacteriales</taxon>
        <taxon>Nocardioidaceae</taxon>
        <taxon>Nocardioides</taxon>
    </lineage>
</organism>
<accession>A0ABS7RH38</accession>
<feature type="transmembrane region" description="Helical" evidence="1">
    <location>
        <begin position="239"/>
        <end position="259"/>
    </location>
</feature>
<feature type="transmembrane region" description="Helical" evidence="1">
    <location>
        <begin position="462"/>
        <end position="484"/>
    </location>
</feature>
<keyword evidence="1" id="KW-0472">Membrane</keyword>
<keyword evidence="1" id="KW-0812">Transmembrane</keyword>
<evidence type="ECO:0000313" key="3">
    <source>
        <dbReference type="Proteomes" id="UP000754710"/>
    </source>
</evidence>
<keyword evidence="3" id="KW-1185">Reference proteome</keyword>
<protein>
    <submittedName>
        <fullName evidence="2">ABC transporter permease</fullName>
    </submittedName>
</protein>
<dbReference type="EMBL" id="JAIEZQ010000001">
    <property type="protein sequence ID" value="MBY9073388.1"/>
    <property type="molecule type" value="Genomic_DNA"/>
</dbReference>
<feature type="transmembrane region" description="Helical" evidence="1">
    <location>
        <begin position="193"/>
        <end position="209"/>
    </location>
</feature>
<feature type="transmembrane region" description="Helical" evidence="1">
    <location>
        <begin position="77"/>
        <end position="102"/>
    </location>
</feature>
<feature type="transmembrane region" description="Helical" evidence="1">
    <location>
        <begin position="161"/>
        <end position="181"/>
    </location>
</feature>
<reference evidence="2 3" key="1">
    <citation type="submission" date="2021-08" db="EMBL/GenBank/DDBJ databases">
        <title>Nocardioides bacterium WL0053 sp. nov., isolated from the sediment.</title>
        <authorList>
            <person name="Wang L."/>
            <person name="Zhang D."/>
            <person name="Zhang A."/>
        </authorList>
    </citation>
    <scope>NUCLEOTIDE SEQUENCE [LARGE SCALE GENOMIC DNA]</scope>
    <source>
        <strain evidence="2 3">WL0053</strain>
    </source>
</reference>
<feature type="transmembrane region" description="Helical" evidence="1">
    <location>
        <begin position="504"/>
        <end position="525"/>
    </location>
</feature>
<sequence length="533" mass="54338">MTEGLAGTGSLLRLALRRDRVMLPLWVALFVVMASFSADATVGLYPDSASRVQAAETINGTPSLVALYGRIYDVTSLGAIAMIKMGGVGSALLAVLAFMLVIRHTRAEEELGRLELLAGGVVGAYAPLTAGLACATGAALATGLLTAAALTGTGLPPTGSLAFGLAWTATGTAFAGVGAVAAQLTTSARAARGLATTVLGVAYLLRAVGDTTGDEPSWLSWSSPIGWGQQVRPYAGDRWPVFVVLVLFAAASTAVAFAISRRRDLGAGVLPDRPGPATAAASLGSSAGLAWRLQRGVLLAWAVGFAVMGFILGSVASTVGDMLDNPESRELIISLGGVQGLTDAFIAAELGFMGLGCAAFGVQAALRMHTEETSLRLEAVLATGTGRTRWAVSHTSLALLGPLLLMALAGLAIGAAHATQTGDPADVGRVVLAALVQVPAAWVVVGLVVAAYGLVPRLVPAGWAALVLFLLVGELGPLLGLPAWAMDLSPFTHVPHLPGGDLRLAPLLWLTGLAAALVVAGLVGFRRRDVSER</sequence>